<dbReference type="InterPro" id="IPR007588">
    <property type="entry name" value="Znf_FLYWCH"/>
</dbReference>
<feature type="domain" description="FLYWCH-type" evidence="4">
    <location>
        <begin position="7"/>
        <end position="69"/>
    </location>
</feature>
<keyword evidence="1" id="KW-0479">Metal-binding</keyword>
<accession>A0A0L7L3B4</accession>
<evidence type="ECO:0000313" key="6">
    <source>
        <dbReference type="Proteomes" id="UP000037510"/>
    </source>
</evidence>
<reference evidence="5 6" key="1">
    <citation type="journal article" date="2015" name="Genome Biol. Evol.">
        <title>The genome of winter moth (Operophtera brumata) provides a genomic perspective on sexual dimorphism and phenology.</title>
        <authorList>
            <person name="Derks M.F."/>
            <person name="Smit S."/>
            <person name="Salis L."/>
            <person name="Schijlen E."/>
            <person name="Bossers A."/>
            <person name="Mateman C."/>
            <person name="Pijl A.S."/>
            <person name="de Ridder D."/>
            <person name="Groenen M.A."/>
            <person name="Visser M.E."/>
            <person name="Megens H.J."/>
        </authorList>
    </citation>
    <scope>NUCLEOTIDE SEQUENCE [LARGE SCALE GENOMIC DNA]</scope>
    <source>
        <strain evidence="5">WM2013NL</strain>
        <tissue evidence="5">Head and thorax</tissue>
    </source>
</reference>
<evidence type="ECO:0000256" key="3">
    <source>
        <dbReference type="ARBA" id="ARBA00022833"/>
    </source>
</evidence>
<proteinExistence type="predicted"/>
<organism evidence="5 6">
    <name type="scientific">Operophtera brumata</name>
    <name type="common">Winter moth</name>
    <name type="synonym">Phalaena brumata</name>
    <dbReference type="NCBI Taxonomy" id="104452"/>
    <lineage>
        <taxon>Eukaryota</taxon>
        <taxon>Metazoa</taxon>
        <taxon>Ecdysozoa</taxon>
        <taxon>Arthropoda</taxon>
        <taxon>Hexapoda</taxon>
        <taxon>Insecta</taxon>
        <taxon>Pterygota</taxon>
        <taxon>Neoptera</taxon>
        <taxon>Endopterygota</taxon>
        <taxon>Lepidoptera</taxon>
        <taxon>Glossata</taxon>
        <taxon>Ditrysia</taxon>
        <taxon>Geometroidea</taxon>
        <taxon>Geometridae</taxon>
        <taxon>Larentiinae</taxon>
        <taxon>Operophtera</taxon>
    </lineage>
</organism>
<dbReference type="Pfam" id="PF04500">
    <property type="entry name" value="FLYWCH"/>
    <property type="match status" value="1"/>
</dbReference>
<keyword evidence="3" id="KW-0862">Zinc</keyword>
<dbReference type="GO" id="GO:0008270">
    <property type="term" value="F:zinc ion binding"/>
    <property type="evidence" value="ECO:0007669"/>
    <property type="project" value="UniProtKB-KW"/>
</dbReference>
<protein>
    <recommendedName>
        <fullName evidence="4">FLYWCH-type domain-containing protein</fullName>
    </recommendedName>
</protein>
<dbReference type="Proteomes" id="UP000037510">
    <property type="component" value="Unassembled WGS sequence"/>
</dbReference>
<name>A0A0L7L3B4_OPEBR</name>
<evidence type="ECO:0000256" key="1">
    <source>
        <dbReference type="ARBA" id="ARBA00022723"/>
    </source>
</evidence>
<evidence type="ECO:0000259" key="4">
    <source>
        <dbReference type="Pfam" id="PF04500"/>
    </source>
</evidence>
<keyword evidence="2" id="KW-0863">Zinc-finger</keyword>
<evidence type="ECO:0000256" key="2">
    <source>
        <dbReference type="ARBA" id="ARBA00022771"/>
    </source>
</evidence>
<dbReference type="Gene3D" id="2.20.25.240">
    <property type="match status" value="1"/>
</dbReference>
<gene>
    <name evidence="5" type="ORF">OBRU01_16092</name>
</gene>
<keyword evidence="6" id="KW-1185">Reference proteome</keyword>
<dbReference type="AlphaFoldDB" id="A0A0L7L3B4"/>
<comment type="caution">
    <text evidence="5">The sequence shown here is derived from an EMBL/GenBank/DDBJ whole genome shotgun (WGS) entry which is preliminary data.</text>
</comment>
<sequence length="99" mass="11443">MVSVARYLATSRGARLLYYQGNTYFINSRKKQHRSRLLWYCSSRKSRSCPASILTLNDRVLGQPPAHTHPPKLSLTYCHEYSDDTYVGIEAFLEQTIDE</sequence>
<dbReference type="EMBL" id="JTDY01003202">
    <property type="protein sequence ID" value="KOB69952.1"/>
    <property type="molecule type" value="Genomic_DNA"/>
</dbReference>
<evidence type="ECO:0000313" key="5">
    <source>
        <dbReference type="EMBL" id="KOB69952.1"/>
    </source>
</evidence>